<dbReference type="PANTHER" id="PTHR42879">
    <property type="entry name" value="3-OXOACYL-(ACYL-CARRIER-PROTEIN) REDUCTASE"/>
    <property type="match status" value="1"/>
</dbReference>
<protein>
    <recommendedName>
        <fullName evidence="6">3-oxoacyl-[acyl-carrier-protein] reductase</fullName>
        <ecNumber evidence="6">1.1.1.100</ecNumber>
    </recommendedName>
</protein>
<dbReference type="InterPro" id="IPR050259">
    <property type="entry name" value="SDR"/>
</dbReference>
<evidence type="ECO:0000313" key="8">
    <source>
        <dbReference type="EMBL" id="OGK04235.1"/>
    </source>
</evidence>
<dbReference type="PRINTS" id="PR00080">
    <property type="entry name" value="SDRFAMILY"/>
</dbReference>
<dbReference type="InterPro" id="IPR036291">
    <property type="entry name" value="NAD(P)-bd_dom_sf"/>
</dbReference>
<dbReference type="CDD" id="cd05333">
    <property type="entry name" value="BKR_SDR_c"/>
    <property type="match status" value="1"/>
</dbReference>
<feature type="domain" description="Ketoreductase" evidence="7">
    <location>
        <begin position="6"/>
        <end position="190"/>
    </location>
</feature>
<dbReference type="UniPathway" id="UPA00094"/>
<dbReference type="AlphaFoldDB" id="A0A1F7FC26"/>
<feature type="active site" description="Proton acceptor" evidence="4">
    <location>
        <position position="154"/>
    </location>
</feature>
<keyword evidence="2 5" id="KW-0521">NADP</keyword>
<keyword evidence="6" id="KW-0275">Fatty acid biosynthesis</keyword>
<feature type="binding site" evidence="5">
    <location>
        <begin position="154"/>
        <end position="158"/>
    </location>
    <ligand>
        <name>NADP(+)</name>
        <dbReference type="ChEBI" id="CHEBI:58349"/>
    </ligand>
</feature>
<evidence type="ECO:0000259" key="7">
    <source>
        <dbReference type="SMART" id="SM00822"/>
    </source>
</evidence>
<evidence type="ECO:0000256" key="3">
    <source>
        <dbReference type="ARBA" id="ARBA00023002"/>
    </source>
</evidence>
<dbReference type="NCBIfam" id="NF009466">
    <property type="entry name" value="PRK12826.1-2"/>
    <property type="match status" value="1"/>
</dbReference>
<dbReference type="PANTHER" id="PTHR42879:SF2">
    <property type="entry name" value="3-OXOACYL-[ACYL-CARRIER-PROTEIN] REDUCTASE FABG"/>
    <property type="match status" value="1"/>
</dbReference>
<dbReference type="EC" id="1.1.1.100" evidence="6"/>
<dbReference type="FunFam" id="3.40.50.720:FF:000115">
    <property type="entry name" value="3-oxoacyl-[acyl-carrier-protein] reductase FabG"/>
    <property type="match status" value="1"/>
</dbReference>
<comment type="subunit">
    <text evidence="6">Homotetramer.</text>
</comment>
<dbReference type="SUPFAM" id="SSF51735">
    <property type="entry name" value="NAD(P)-binding Rossmann-fold domains"/>
    <property type="match status" value="1"/>
</dbReference>
<dbReference type="PRINTS" id="PR00081">
    <property type="entry name" value="GDHRDH"/>
</dbReference>
<dbReference type="InterPro" id="IPR011284">
    <property type="entry name" value="3oxo_ACP_reduc"/>
</dbReference>
<reference evidence="8 9" key="1">
    <citation type="journal article" date="2016" name="Nat. Commun.">
        <title>Thousands of microbial genomes shed light on interconnected biogeochemical processes in an aquifer system.</title>
        <authorList>
            <person name="Anantharaman K."/>
            <person name="Brown C.T."/>
            <person name="Hug L.A."/>
            <person name="Sharon I."/>
            <person name="Castelle C.J."/>
            <person name="Probst A.J."/>
            <person name="Thomas B.C."/>
            <person name="Singh A."/>
            <person name="Wilkins M.J."/>
            <person name="Karaoz U."/>
            <person name="Brodie E.L."/>
            <person name="Williams K.H."/>
            <person name="Hubbard S.S."/>
            <person name="Banfield J.F."/>
        </authorList>
    </citation>
    <scope>NUCLEOTIDE SEQUENCE [LARGE SCALE GENOMIC DNA]</scope>
</reference>
<dbReference type="Gene3D" id="3.40.50.720">
    <property type="entry name" value="NAD(P)-binding Rossmann-like Domain"/>
    <property type="match status" value="1"/>
</dbReference>
<sequence length="246" mass="25587">MKLQNKVALVTGGGRGIGKAIADRLAREGANIIVCDIDQATAEAAAKEISAMGVKAIGLVCDVSKSADVEEMVKKAVEAFGTINILVNNAGITRDGLLLRMKEEEWDLVLNVNLKSAFLCTKFAIKHIMRAGYGRVINIASVVGLMGNAGQANYAASKGGLIAFTKTVAKEFAGKGVTSNAIAPGFIRTAMTDKLKDEDKAKLTQFIPLGSLGEAAHVADAVAFLASPDAAYVTGQVLAVDGGMTM</sequence>
<organism evidence="8 9">
    <name type="scientific">Candidatus Raymondbacteria bacterium RIFOXYD12_FULL_49_13</name>
    <dbReference type="NCBI Taxonomy" id="1817890"/>
    <lineage>
        <taxon>Bacteria</taxon>
        <taxon>Raymondiibacteriota</taxon>
    </lineage>
</organism>
<keyword evidence="6" id="KW-0444">Lipid biosynthesis</keyword>
<feature type="binding site" evidence="5">
    <location>
        <position position="187"/>
    </location>
    <ligand>
        <name>NADP(+)</name>
        <dbReference type="ChEBI" id="CHEBI:58349"/>
    </ligand>
</feature>
<proteinExistence type="inferred from homology"/>
<feature type="binding site" evidence="5">
    <location>
        <begin position="12"/>
        <end position="15"/>
    </location>
    <ligand>
        <name>NADP(+)</name>
        <dbReference type="ChEBI" id="CHEBI:58349"/>
    </ligand>
</feature>
<gene>
    <name evidence="8" type="ORF">A2519_17900</name>
</gene>
<dbReference type="InterPro" id="IPR020904">
    <property type="entry name" value="Sc_DH/Rdtase_CS"/>
</dbReference>
<feature type="binding site" evidence="5">
    <location>
        <position position="89"/>
    </location>
    <ligand>
        <name>NADP(+)</name>
        <dbReference type="ChEBI" id="CHEBI:58349"/>
    </ligand>
</feature>
<comment type="pathway">
    <text evidence="6">Lipid metabolism; fatty acid biosynthesis.</text>
</comment>
<dbReference type="Pfam" id="PF13561">
    <property type="entry name" value="adh_short_C2"/>
    <property type="match status" value="1"/>
</dbReference>
<keyword evidence="6" id="KW-0276">Fatty acid metabolism</keyword>
<comment type="catalytic activity">
    <reaction evidence="6">
        <text>a (3R)-hydroxyacyl-[ACP] + NADP(+) = a 3-oxoacyl-[ACP] + NADPH + H(+)</text>
        <dbReference type="Rhea" id="RHEA:17397"/>
        <dbReference type="Rhea" id="RHEA-COMP:9916"/>
        <dbReference type="Rhea" id="RHEA-COMP:9945"/>
        <dbReference type="ChEBI" id="CHEBI:15378"/>
        <dbReference type="ChEBI" id="CHEBI:57783"/>
        <dbReference type="ChEBI" id="CHEBI:58349"/>
        <dbReference type="ChEBI" id="CHEBI:78776"/>
        <dbReference type="ChEBI" id="CHEBI:78827"/>
        <dbReference type="EC" id="1.1.1.100"/>
    </reaction>
</comment>
<keyword evidence="3 6" id="KW-0560">Oxidoreductase</keyword>
<keyword evidence="6" id="KW-0443">Lipid metabolism</keyword>
<comment type="caution">
    <text evidence="8">The sequence shown here is derived from an EMBL/GenBank/DDBJ whole genome shotgun (WGS) entry which is preliminary data.</text>
</comment>
<dbReference type="NCBIfam" id="TIGR01830">
    <property type="entry name" value="3oxo_ACP_reduc"/>
    <property type="match status" value="1"/>
</dbReference>
<evidence type="ECO:0000256" key="1">
    <source>
        <dbReference type="ARBA" id="ARBA00006484"/>
    </source>
</evidence>
<dbReference type="PROSITE" id="PS00061">
    <property type="entry name" value="ADH_SHORT"/>
    <property type="match status" value="1"/>
</dbReference>
<evidence type="ECO:0000313" key="9">
    <source>
        <dbReference type="Proteomes" id="UP000179243"/>
    </source>
</evidence>
<evidence type="ECO:0000256" key="5">
    <source>
        <dbReference type="PIRSR" id="PIRSR611284-2"/>
    </source>
</evidence>
<dbReference type="Proteomes" id="UP000179243">
    <property type="component" value="Unassembled WGS sequence"/>
</dbReference>
<dbReference type="EMBL" id="MFYX01000074">
    <property type="protein sequence ID" value="OGK04235.1"/>
    <property type="molecule type" value="Genomic_DNA"/>
</dbReference>
<name>A0A1F7FC26_UNCRA</name>
<evidence type="ECO:0000256" key="2">
    <source>
        <dbReference type="ARBA" id="ARBA00022857"/>
    </source>
</evidence>
<dbReference type="GO" id="GO:0006633">
    <property type="term" value="P:fatty acid biosynthetic process"/>
    <property type="evidence" value="ECO:0007669"/>
    <property type="project" value="UniProtKB-UniPathway"/>
</dbReference>
<dbReference type="InterPro" id="IPR002347">
    <property type="entry name" value="SDR_fam"/>
</dbReference>
<dbReference type="InterPro" id="IPR057326">
    <property type="entry name" value="KR_dom"/>
</dbReference>
<comment type="similarity">
    <text evidence="1 6">Belongs to the short-chain dehydrogenases/reductases (SDR) family.</text>
</comment>
<comment type="function">
    <text evidence="6">Catalyzes the NADPH-dependent reduction of beta-ketoacyl-ACP substrates to beta-hydroxyacyl-ACP products, the first reductive step in the elongation cycle of fatty acid biosynthesis.</text>
</comment>
<evidence type="ECO:0000256" key="4">
    <source>
        <dbReference type="PIRSR" id="PIRSR611284-1"/>
    </source>
</evidence>
<dbReference type="GO" id="GO:0051287">
    <property type="term" value="F:NAD binding"/>
    <property type="evidence" value="ECO:0007669"/>
    <property type="project" value="UniProtKB-UniRule"/>
</dbReference>
<evidence type="ECO:0000256" key="6">
    <source>
        <dbReference type="RuleBase" id="RU366074"/>
    </source>
</evidence>
<dbReference type="NCBIfam" id="NF005559">
    <property type="entry name" value="PRK07231.1"/>
    <property type="match status" value="1"/>
</dbReference>
<dbReference type="GO" id="GO:0004316">
    <property type="term" value="F:3-oxoacyl-[acyl-carrier-protein] reductase (NADPH) activity"/>
    <property type="evidence" value="ECO:0007669"/>
    <property type="project" value="UniProtKB-UniRule"/>
</dbReference>
<dbReference type="SMART" id="SM00822">
    <property type="entry name" value="PKS_KR"/>
    <property type="match status" value="1"/>
</dbReference>
<accession>A0A1F7FC26</accession>